<comment type="caution">
    <text evidence="5">The sequence shown here is derived from an EMBL/GenBank/DDBJ whole genome shotgun (WGS) entry which is preliminary data.</text>
</comment>
<dbReference type="EMBL" id="CAXHTA020000017">
    <property type="protein sequence ID" value="CAL5227286.1"/>
    <property type="molecule type" value="Genomic_DNA"/>
</dbReference>
<dbReference type="PANTHER" id="PTHR32183">
    <property type="match status" value="1"/>
</dbReference>
<dbReference type="InterPro" id="IPR008854">
    <property type="entry name" value="TPMT"/>
</dbReference>
<dbReference type="InterPro" id="IPR029063">
    <property type="entry name" value="SAM-dependent_MTases_sf"/>
</dbReference>
<dbReference type="Proteomes" id="UP001497392">
    <property type="component" value="Unassembled WGS sequence"/>
</dbReference>
<accession>A0ABP1G4S9</accession>
<evidence type="ECO:0000313" key="5">
    <source>
        <dbReference type="EMBL" id="CAL5227286.1"/>
    </source>
</evidence>
<organism evidence="5 6">
    <name type="scientific">Coccomyxa viridis</name>
    <dbReference type="NCBI Taxonomy" id="1274662"/>
    <lineage>
        <taxon>Eukaryota</taxon>
        <taxon>Viridiplantae</taxon>
        <taxon>Chlorophyta</taxon>
        <taxon>core chlorophytes</taxon>
        <taxon>Trebouxiophyceae</taxon>
        <taxon>Trebouxiophyceae incertae sedis</taxon>
        <taxon>Coccomyxaceae</taxon>
        <taxon>Coccomyxa</taxon>
    </lineage>
</organism>
<dbReference type="Pfam" id="PF05724">
    <property type="entry name" value="TPMT"/>
    <property type="match status" value="1"/>
</dbReference>
<evidence type="ECO:0000256" key="4">
    <source>
        <dbReference type="ARBA" id="ARBA00022691"/>
    </source>
</evidence>
<keyword evidence="1" id="KW-0597">Phosphoprotein</keyword>
<dbReference type="PROSITE" id="PS51585">
    <property type="entry name" value="SAM_MT_TPMT"/>
    <property type="match status" value="1"/>
</dbReference>
<keyword evidence="6" id="KW-1185">Reference proteome</keyword>
<keyword evidence="3" id="KW-0808">Transferase</keyword>
<evidence type="ECO:0000256" key="1">
    <source>
        <dbReference type="ARBA" id="ARBA00022553"/>
    </source>
</evidence>
<dbReference type="SUPFAM" id="SSF53335">
    <property type="entry name" value="S-adenosyl-L-methionine-dependent methyltransferases"/>
    <property type="match status" value="1"/>
</dbReference>
<proteinExistence type="predicted"/>
<gene>
    <name evidence="5" type="primary">g10219</name>
    <name evidence="5" type="ORF">VP750_LOCUS9192</name>
</gene>
<dbReference type="PANTHER" id="PTHR32183:SF6">
    <property type="entry name" value="CYSTEINE SULFINATE DESULFINASE_CYSTEINE DESULFURASE AND RELATED ENZYMES"/>
    <property type="match status" value="1"/>
</dbReference>
<evidence type="ECO:0000256" key="2">
    <source>
        <dbReference type="ARBA" id="ARBA00022603"/>
    </source>
</evidence>
<evidence type="ECO:0000313" key="6">
    <source>
        <dbReference type="Proteomes" id="UP001497392"/>
    </source>
</evidence>
<protein>
    <submittedName>
        <fullName evidence="5">G10219 protein</fullName>
    </submittedName>
</protein>
<name>A0ABP1G4S9_9CHLO</name>
<keyword evidence="2" id="KW-0489">Methyltransferase</keyword>
<dbReference type="Gene3D" id="3.40.50.150">
    <property type="entry name" value="Vaccinia Virus protein VP39"/>
    <property type="match status" value="1"/>
</dbReference>
<dbReference type="CDD" id="cd02440">
    <property type="entry name" value="AdoMet_MTases"/>
    <property type="match status" value="1"/>
</dbReference>
<evidence type="ECO:0000256" key="3">
    <source>
        <dbReference type="ARBA" id="ARBA00022679"/>
    </source>
</evidence>
<sequence length="224" mass="24580">MSLPVFSGEGKYSDRWLNIWKDGLPPGQGFDGSRAAPSLVKALESGELSVKGKRVLVPGCGRGYDVVLMAGHGASPALGLELSEDAVKAAEDYRDKSAGPEAKANAKYTQGDFFSWSDSAGPLDVAYDYTFLCALQPKDRKAWAQRYKTLIKPGGQLATLMFPVDASRDKDEGPPFPVTPELYTELLTPEGFTRTYFRKVEPEESHEGRQGKEYFAIWSRNTGD</sequence>
<reference evidence="5 6" key="1">
    <citation type="submission" date="2024-06" db="EMBL/GenBank/DDBJ databases">
        <authorList>
            <person name="Kraege A."/>
            <person name="Thomma B."/>
        </authorList>
    </citation>
    <scope>NUCLEOTIDE SEQUENCE [LARGE SCALE GENOMIC DNA]</scope>
</reference>
<keyword evidence="4" id="KW-0949">S-adenosyl-L-methionine</keyword>